<reference evidence="2 3" key="1">
    <citation type="journal article" date="2011" name="J. Bacteriol.">
        <title>Complete genome sequence of Amycolicicoccus subflavus DQS3-9A1T, an actinomycete isolated from crude oil-polluted soil.</title>
        <authorList>
            <person name="Cai M."/>
            <person name="Chen W.M."/>
            <person name="Nie Y."/>
            <person name="Chi C.Q."/>
            <person name="Wang Y.N."/>
            <person name="Tang Y.Q."/>
            <person name="Li G.Y."/>
            <person name="Wu X.L."/>
        </authorList>
    </citation>
    <scope>NUCLEOTIDE SEQUENCE [LARGE SCALE GENOMIC DNA]</scope>
    <source>
        <strain evidence="3">DSM 45089 / DQS3-9A1</strain>
    </source>
</reference>
<dbReference type="Gene3D" id="1.20.1270.240">
    <property type="match status" value="1"/>
</dbReference>
<comment type="similarity">
    <text evidence="1">Belongs to the fructosamine kinase family.</text>
</comment>
<dbReference type="HOGENOM" id="CLU_036517_0_2_11"/>
<evidence type="ECO:0000256" key="1">
    <source>
        <dbReference type="PIRNR" id="PIRNR006221"/>
    </source>
</evidence>
<dbReference type="RefSeq" id="WP_013807900.1">
    <property type="nucleotide sequence ID" value="NC_015564.1"/>
</dbReference>
<evidence type="ECO:0000313" key="2">
    <source>
        <dbReference type="EMBL" id="AEF41551.1"/>
    </source>
</evidence>
<sequence>MRNFIKRHAQHPDFYHAEHAGLEWLRAAGLPVVGVIAFDDDFIELERLQSTAPSPVAARTFGERLAKAHGVGARGFGAPPEGYDGQMFIGTQPMPSGPDAVHTSWGEFYAAERVLPFLPRARQLGMITAAAVWVVEKACDLAASGVFDNGAEPARIHGDLWSGNVMWTVDGAIAIDPAAHGGHRETDLAMLELFGCPFLDEIMGGYQSVCELEAGWQERIPLHQMHPLAVHAAGQGAYYGHELERAARAVLKLA</sequence>
<dbReference type="Gene3D" id="3.30.200.20">
    <property type="entry name" value="Phosphorylase Kinase, domain 1"/>
    <property type="match status" value="1"/>
</dbReference>
<dbReference type="Proteomes" id="UP000009235">
    <property type="component" value="Chromosome"/>
</dbReference>
<dbReference type="EMBL" id="CP002786">
    <property type="protein sequence ID" value="AEF41551.1"/>
    <property type="molecule type" value="Genomic_DNA"/>
</dbReference>
<dbReference type="GO" id="GO:0016301">
    <property type="term" value="F:kinase activity"/>
    <property type="evidence" value="ECO:0007669"/>
    <property type="project" value="UniProtKB-UniRule"/>
</dbReference>
<keyword evidence="1 2" id="KW-0418">Kinase</keyword>
<evidence type="ECO:0000313" key="3">
    <source>
        <dbReference type="Proteomes" id="UP000009235"/>
    </source>
</evidence>
<dbReference type="eggNOG" id="COG3001">
    <property type="taxonomic scope" value="Bacteria"/>
</dbReference>
<protein>
    <submittedName>
        <fullName evidence="2">Fructosamine/Ketosamine-3-kinase</fullName>
    </submittedName>
</protein>
<dbReference type="PANTHER" id="PTHR12149:SF8">
    <property type="entry name" value="PROTEIN-RIBULOSAMINE 3-KINASE"/>
    <property type="match status" value="1"/>
</dbReference>
<dbReference type="KEGG" id="asd:AS9A_3106"/>
<dbReference type="Gene3D" id="1.10.510.10">
    <property type="entry name" value="Transferase(Phosphotransferase) domain 1"/>
    <property type="match status" value="1"/>
</dbReference>
<dbReference type="PANTHER" id="PTHR12149">
    <property type="entry name" value="FRUCTOSAMINE 3 KINASE-RELATED PROTEIN"/>
    <property type="match status" value="1"/>
</dbReference>
<name>F6ELV3_HOYSD</name>
<dbReference type="AlphaFoldDB" id="F6ELV3"/>
<gene>
    <name evidence="2" type="ordered locus">AS9A_3106</name>
</gene>
<dbReference type="InterPro" id="IPR011009">
    <property type="entry name" value="Kinase-like_dom_sf"/>
</dbReference>
<keyword evidence="1" id="KW-0808">Transferase</keyword>
<dbReference type="Pfam" id="PF03881">
    <property type="entry name" value="Fructosamin_kin"/>
    <property type="match status" value="1"/>
</dbReference>
<dbReference type="OrthoDB" id="5291879at2"/>
<dbReference type="InterPro" id="IPR016477">
    <property type="entry name" value="Fructo-/Ketosamine-3-kinase"/>
</dbReference>
<keyword evidence="3" id="KW-1185">Reference proteome</keyword>
<accession>F6ELV3</accession>
<dbReference type="PIRSF" id="PIRSF006221">
    <property type="entry name" value="Ketosamine-3-kinase"/>
    <property type="match status" value="1"/>
</dbReference>
<proteinExistence type="inferred from homology"/>
<organism evidence="2 3">
    <name type="scientific">Hoyosella subflava (strain DSM 45089 / JCM 17490 / NBRC 109087 / DQS3-9A1)</name>
    <name type="common">Amycolicicoccus subflavus</name>
    <dbReference type="NCBI Taxonomy" id="443218"/>
    <lineage>
        <taxon>Bacteria</taxon>
        <taxon>Bacillati</taxon>
        <taxon>Actinomycetota</taxon>
        <taxon>Actinomycetes</taxon>
        <taxon>Mycobacteriales</taxon>
        <taxon>Hoyosellaceae</taxon>
        <taxon>Hoyosella</taxon>
    </lineage>
</organism>
<dbReference type="SUPFAM" id="SSF56112">
    <property type="entry name" value="Protein kinase-like (PK-like)"/>
    <property type="match status" value="1"/>
</dbReference>
<dbReference type="STRING" id="443218.AS9A_3106"/>